<accession>A0A413RBN1</accession>
<dbReference type="EMBL" id="QSFV01000024">
    <property type="protein sequence ID" value="RHA79581.1"/>
    <property type="molecule type" value="Genomic_DNA"/>
</dbReference>
<dbReference type="Pfam" id="PF04296">
    <property type="entry name" value="YlxR"/>
    <property type="match status" value="1"/>
</dbReference>
<evidence type="ECO:0000313" key="6">
    <source>
        <dbReference type="Proteomes" id="UP000284598"/>
    </source>
</evidence>
<feature type="domain" description="YlxR" evidence="1">
    <location>
        <begin position="10"/>
        <end position="85"/>
    </location>
</feature>
<dbReference type="InterPro" id="IPR035931">
    <property type="entry name" value="YlxR-like_sf"/>
</dbReference>
<evidence type="ECO:0000313" key="5">
    <source>
        <dbReference type="EMBL" id="RHF89630.1"/>
    </source>
</evidence>
<gene>
    <name evidence="5" type="ORF">DW652_03920</name>
    <name evidence="4" type="ORF">DW918_07785</name>
    <name evidence="3" type="ORF">DW929_00445</name>
    <name evidence="2" type="ORF">DW944_02460</name>
</gene>
<proteinExistence type="predicted"/>
<comment type="caution">
    <text evidence="2">The sequence shown here is derived from an EMBL/GenBank/DDBJ whole genome shotgun (WGS) entry which is preliminary data.</text>
</comment>
<evidence type="ECO:0000313" key="8">
    <source>
        <dbReference type="Proteomes" id="UP000285740"/>
    </source>
</evidence>
<dbReference type="Proteomes" id="UP000284779">
    <property type="component" value="Unassembled WGS sequence"/>
</dbReference>
<evidence type="ECO:0000313" key="2">
    <source>
        <dbReference type="EMBL" id="RHA20028.1"/>
    </source>
</evidence>
<dbReference type="Proteomes" id="UP000284598">
    <property type="component" value="Unassembled WGS sequence"/>
</dbReference>
<evidence type="ECO:0000259" key="1">
    <source>
        <dbReference type="Pfam" id="PF04296"/>
    </source>
</evidence>
<organism evidence="2 7">
    <name type="scientific">Eubacterium ventriosum</name>
    <dbReference type="NCBI Taxonomy" id="39496"/>
    <lineage>
        <taxon>Bacteria</taxon>
        <taxon>Bacillati</taxon>
        <taxon>Bacillota</taxon>
        <taxon>Clostridia</taxon>
        <taxon>Eubacteriales</taxon>
        <taxon>Eubacteriaceae</taxon>
        <taxon>Eubacterium</taxon>
    </lineage>
</organism>
<dbReference type="Gene3D" id="3.30.1230.10">
    <property type="entry name" value="YlxR-like"/>
    <property type="match status" value="1"/>
</dbReference>
<dbReference type="EMBL" id="QSFO01000001">
    <property type="protein sequence ID" value="RHA57342.1"/>
    <property type="molecule type" value="Genomic_DNA"/>
</dbReference>
<dbReference type="SUPFAM" id="SSF64376">
    <property type="entry name" value="YlxR-like"/>
    <property type="match status" value="1"/>
</dbReference>
<dbReference type="EMBL" id="QSFD01000002">
    <property type="protein sequence ID" value="RHA20028.1"/>
    <property type="molecule type" value="Genomic_DNA"/>
</dbReference>
<name>A0A413RBN1_9FIRM</name>
<evidence type="ECO:0000313" key="7">
    <source>
        <dbReference type="Proteomes" id="UP000284779"/>
    </source>
</evidence>
<protein>
    <submittedName>
        <fullName evidence="2">YlxR family protein</fullName>
    </submittedName>
</protein>
<keyword evidence="7" id="KW-1185">Reference proteome</keyword>
<dbReference type="InterPro" id="IPR007393">
    <property type="entry name" value="YlxR_dom"/>
</dbReference>
<dbReference type="InterPro" id="IPR037465">
    <property type="entry name" value="YlxR"/>
</dbReference>
<dbReference type="EMBL" id="QRHR01000003">
    <property type="protein sequence ID" value="RHF89630.1"/>
    <property type="molecule type" value="Genomic_DNA"/>
</dbReference>
<evidence type="ECO:0000313" key="9">
    <source>
        <dbReference type="Proteomes" id="UP000286186"/>
    </source>
</evidence>
<dbReference type="PANTHER" id="PTHR34215:SF1">
    <property type="entry name" value="YLXR DOMAIN-CONTAINING PROTEIN"/>
    <property type="match status" value="1"/>
</dbReference>
<dbReference type="RefSeq" id="WP_005360639.1">
    <property type="nucleotide sequence ID" value="NZ_CATWJF010000020.1"/>
</dbReference>
<dbReference type="Proteomes" id="UP000285740">
    <property type="component" value="Unassembled WGS sequence"/>
</dbReference>
<sequence>MGQTKKMPVRTCTGCRQAKNKKDLIRVVRDKEGNVSVDATGKLNGRGAYICPDKECLKKAIKNKGLEKTLKISGIGEEIYSQLEKELGEINE</sequence>
<reference evidence="6 7" key="1">
    <citation type="submission" date="2018-08" db="EMBL/GenBank/DDBJ databases">
        <title>A genome reference for cultivated species of the human gut microbiota.</title>
        <authorList>
            <person name="Zou Y."/>
            <person name="Xue W."/>
            <person name="Luo G."/>
        </authorList>
    </citation>
    <scope>NUCLEOTIDE SEQUENCE [LARGE SCALE GENOMIC DNA]</scope>
    <source>
        <strain evidence="5 9">AM23-22</strain>
        <strain evidence="4 8">AM42-30</strain>
        <strain evidence="3 6">AM43-2</strain>
        <strain evidence="2 7">AM44-11BH</strain>
    </source>
</reference>
<dbReference type="AlphaFoldDB" id="A0A413RBN1"/>
<evidence type="ECO:0000313" key="3">
    <source>
        <dbReference type="EMBL" id="RHA57342.1"/>
    </source>
</evidence>
<dbReference type="NCBIfam" id="NF047356">
    <property type="entry name" value="RNA_bind_RnpM"/>
    <property type="match status" value="1"/>
</dbReference>
<dbReference type="CDD" id="cd00279">
    <property type="entry name" value="YlxR"/>
    <property type="match status" value="1"/>
</dbReference>
<dbReference type="Proteomes" id="UP000286186">
    <property type="component" value="Unassembled WGS sequence"/>
</dbReference>
<evidence type="ECO:0000313" key="4">
    <source>
        <dbReference type="EMBL" id="RHA79581.1"/>
    </source>
</evidence>
<dbReference type="PANTHER" id="PTHR34215">
    <property type="entry name" value="BLL0784 PROTEIN"/>
    <property type="match status" value="1"/>
</dbReference>